<dbReference type="Pfam" id="PF07929">
    <property type="entry name" value="PRiA4_ORF3"/>
    <property type="match status" value="1"/>
</dbReference>
<dbReference type="InterPro" id="IPR024047">
    <property type="entry name" value="MM3350-like_sf"/>
</dbReference>
<accession>A0A286GNY9</accession>
<evidence type="ECO:0000313" key="3">
    <source>
        <dbReference type="Proteomes" id="UP000219621"/>
    </source>
</evidence>
<dbReference type="PANTHER" id="PTHR41878">
    <property type="entry name" value="LEXA REPRESSOR-RELATED"/>
    <property type="match status" value="1"/>
</dbReference>
<evidence type="ECO:0000259" key="1">
    <source>
        <dbReference type="Pfam" id="PF07929"/>
    </source>
</evidence>
<proteinExistence type="predicted"/>
<dbReference type="RefSeq" id="WP_097280083.1">
    <property type="nucleotide sequence ID" value="NZ_OCNJ01000006.1"/>
</dbReference>
<dbReference type="EMBL" id="OCNJ01000006">
    <property type="protein sequence ID" value="SOD97222.1"/>
    <property type="molecule type" value="Genomic_DNA"/>
</dbReference>
<sequence>MTIEDTVRLRISLEEIEPEIWRRVDVPLDMPLKGLHDVIQAAFGWEDYHLFEFRVGEKLYGIPDPEAEFWGRKVMNAKTTKLRAILDRGVEAFTYVYDFGDDWHHRVVVEAFGTADPNVAHPRLLDGERRGPPEDVGGVPGYFDILEAATTPGHPDHQRLLTWYGGPYDPDDIGERVIRLRLGMIAKRRKAGKAAYAKRRS</sequence>
<organism evidence="2 3">
    <name type="scientific">Caenispirillum bisanense</name>
    <dbReference type="NCBI Taxonomy" id="414052"/>
    <lineage>
        <taxon>Bacteria</taxon>
        <taxon>Pseudomonadati</taxon>
        <taxon>Pseudomonadota</taxon>
        <taxon>Alphaproteobacteria</taxon>
        <taxon>Rhodospirillales</taxon>
        <taxon>Novispirillaceae</taxon>
        <taxon>Caenispirillum</taxon>
    </lineage>
</organism>
<dbReference type="Proteomes" id="UP000219621">
    <property type="component" value="Unassembled WGS sequence"/>
</dbReference>
<dbReference type="AlphaFoldDB" id="A0A286GNY9"/>
<dbReference type="InterPro" id="IPR012912">
    <property type="entry name" value="Plasmid_pRiA4b_Orf3-like"/>
</dbReference>
<gene>
    <name evidence="2" type="ORF">SAMN05421508_106339</name>
</gene>
<dbReference type="SUPFAM" id="SSF159941">
    <property type="entry name" value="MM3350-like"/>
    <property type="match status" value="1"/>
</dbReference>
<feature type="domain" description="Plasmid pRiA4b Orf3-like" evidence="1">
    <location>
        <begin position="7"/>
        <end position="173"/>
    </location>
</feature>
<dbReference type="OrthoDB" id="9816539at2"/>
<evidence type="ECO:0000313" key="2">
    <source>
        <dbReference type="EMBL" id="SOD97222.1"/>
    </source>
</evidence>
<dbReference type="PANTHER" id="PTHR41878:SF1">
    <property type="entry name" value="TNPR PROTEIN"/>
    <property type="match status" value="1"/>
</dbReference>
<protein>
    <submittedName>
        <fullName evidence="2">PRiA4b ORF-3-like protein</fullName>
    </submittedName>
</protein>
<dbReference type="Gene3D" id="3.10.290.30">
    <property type="entry name" value="MM3350-like"/>
    <property type="match status" value="1"/>
</dbReference>
<reference evidence="2 3" key="1">
    <citation type="submission" date="2017-09" db="EMBL/GenBank/DDBJ databases">
        <authorList>
            <person name="Ehlers B."/>
            <person name="Leendertz F.H."/>
        </authorList>
    </citation>
    <scope>NUCLEOTIDE SEQUENCE [LARGE SCALE GENOMIC DNA]</scope>
    <source>
        <strain evidence="2 3">USBA 140</strain>
    </source>
</reference>
<keyword evidence="3" id="KW-1185">Reference proteome</keyword>
<name>A0A286GNY9_9PROT</name>